<dbReference type="Pfam" id="PF01023">
    <property type="entry name" value="S_100"/>
    <property type="match status" value="1"/>
</dbReference>
<dbReference type="InterPro" id="IPR018247">
    <property type="entry name" value="EF_Hand_1_Ca_BS"/>
</dbReference>
<dbReference type="Proteomes" id="UP001148018">
    <property type="component" value="Unassembled WGS sequence"/>
</dbReference>
<dbReference type="GO" id="GO:0005509">
    <property type="term" value="F:calcium ion binding"/>
    <property type="evidence" value="ECO:0007669"/>
    <property type="project" value="InterPro"/>
</dbReference>
<dbReference type="PANTHER" id="PTHR11639:SF65">
    <property type="entry name" value="PROTEIN S100-A5"/>
    <property type="match status" value="1"/>
</dbReference>
<dbReference type="OrthoDB" id="26525at2759"/>
<dbReference type="SMART" id="SM01394">
    <property type="entry name" value="S_100"/>
    <property type="match status" value="1"/>
</dbReference>
<dbReference type="Gene3D" id="1.10.238.10">
    <property type="entry name" value="EF-hand"/>
    <property type="match status" value="1"/>
</dbReference>
<dbReference type="InterPro" id="IPR011992">
    <property type="entry name" value="EF-hand-dom_pair"/>
</dbReference>
<sequence length="92" mass="10023">MAKQPTALECGLAILHSTFQKYAGTDGDNKTISKKELSAMLKEQLPMLAGDECVTALMETLDQDKSGTLDFMEYCVMITTLCSFASGHMPPQ</sequence>
<feature type="domain" description="EF-hand" evidence="3">
    <location>
        <begin position="49"/>
        <end position="84"/>
    </location>
</feature>
<keyword evidence="5" id="KW-1185">Reference proteome</keyword>
<dbReference type="GO" id="GO:0005634">
    <property type="term" value="C:nucleus"/>
    <property type="evidence" value="ECO:0007669"/>
    <property type="project" value="TreeGrafter"/>
</dbReference>
<proteinExistence type="predicted"/>
<keyword evidence="2" id="KW-0106">Calcium</keyword>
<dbReference type="InterPro" id="IPR013787">
    <property type="entry name" value="S100_Ca-bd_sub"/>
</dbReference>
<evidence type="ECO:0000256" key="1">
    <source>
        <dbReference type="ARBA" id="ARBA00022723"/>
    </source>
</evidence>
<evidence type="ECO:0000313" key="5">
    <source>
        <dbReference type="Proteomes" id="UP001148018"/>
    </source>
</evidence>
<name>A0A9Q0ITQ5_9TELE</name>
<dbReference type="GO" id="GO:0048306">
    <property type="term" value="F:calcium-dependent protein binding"/>
    <property type="evidence" value="ECO:0007669"/>
    <property type="project" value="TreeGrafter"/>
</dbReference>
<reference evidence="4" key="1">
    <citation type="submission" date="2022-07" db="EMBL/GenBank/DDBJ databases">
        <title>Chromosome-level genome of Muraenolepis orangiensis.</title>
        <authorList>
            <person name="Kim J."/>
        </authorList>
    </citation>
    <scope>NUCLEOTIDE SEQUENCE</scope>
    <source>
        <strain evidence="4">KU_S4_2022</strain>
        <tissue evidence="4">Muscle</tissue>
    </source>
</reference>
<accession>A0A9Q0ITQ5</accession>
<evidence type="ECO:0000313" key="4">
    <source>
        <dbReference type="EMBL" id="KAJ3609763.1"/>
    </source>
</evidence>
<dbReference type="PROSITE" id="PS50222">
    <property type="entry name" value="EF_HAND_2"/>
    <property type="match status" value="1"/>
</dbReference>
<keyword evidence="1" id="KW-0479">Metal-binding</keyword>
<dbReference type="EMBL" id="JANIIK010000039">
    <property type="protein sequence ID" value="KAJ3609763.1"/>
    <property type="molecule type" value="Genomic_DNA"/>
</dbReference>
<dbReference type="AlphaFoldDB" id="A0A9Q0ITQ5"/>
<comment type="caution">
    <text evidence="4">The sequence shown here is derived from an EMBL/GenBank/DDBJ whole genome shotgun (WGS) entry which is preliminary data.</text>
</comment>
<dbReference type="PANTHER" id="PTHR11639">
    <property type="entry name" value="S100 CALCIUM-BINDING PROTEIN"/>
    <property type="match status" value="1"/>
</dbReference>
<evidence type="ECO:0000256" key="2">
    <source>
        <dbReference type="ARBA" id="ARBA00022837"/>
    </source>
</evidence>
<gene>
    <name evidence="4" type="ORF">NHX12_024274</name>
</gene>
<protein>
    <recommendedName>
        <fullName evidence="3">EF-hand domain-containing protein</fullName>
    </recommendedName>
</protein>
<evidence type="ECO:0000259" key="3">
    <source>
        <dbReference type="PROSITE" id="PS50222"/>
    </source>
</evidence>
<dbReference type="InterPro" id="IPR002048">
    <property type="entry name" value="EF_hand_dom"/>
</dbReference>
<dbReference type="SUPFAM" id="SSF47473">
    <property type="entry name" value="EF-hand"/>
    <property type="match status" value="1"/>
</dbReference>
<dbReference type="PROSITE" id="PS00018">
    <property type="entry name" value="EF_HAND_1"/>
    <property type="match status" value="1"/>
</dbReference>
<organism evidence="4 5">
    <name type="scientific">Muraenolepis orangiensis</name>
    <name type="common">Patagonian moray cod</name>
    <dbReference type="NCBI Taxonomy" id="630683"/>
    <lineage>
        <taxon>Eukaryota</taxon>
        <taxon>Metazoa</taxon>
        <taxon>Chordata</taxon>
        <taxon>Craniata</taxon>
        <taxon>Vertebrata</taxon>
        <taxon>Euteleostomi</taxon>
        <taxon>Actinopterygii</taxon>
        <taxon>Neopterygii</taxon>
        <taxon>Teleostei</taxon>
        <taxon>Neoteleostei</taxon>
        <taxon>Acanthomorphata</taxon>
        <taxon>Zeiogadaria</taxon>
        <taxon>Gadariae</taxon>
        <taxon>Gadiformes</taxon>
        <taxon>Muraenolepidoidei</taxon>
        <taxon>Muraenolepididae</taxon>
        <taxon>Muraenolepis</taxon>
    </lineage>
</organism>